<reference evidence="1" key="1">
    <citation type="submission" date="2012-08" db="EMBL/GenBank/DDBJ databases">
        <title>Permanent draft genomes of three Rhodopirellula baltica strains WH47, SWK14 and SH28.</title>
        <authorList>
            <person name="Richter M."/>
            <person name="Richter-Heitmann T."/>
            <person name="Frank C."/>
            <person name="Harder J."/>
            <person name="Glockner F.O."/>
        </authorList>
    </citation>
    <scope>NUCLEOTIDE SEQUENCE</scope>
    <source>
        <strain evidence="1">SH28</strain>
    </source>
</reference>
<gene>
    <name evidence="1" type="ORF">RBSH_01234</name>
</gene>
<evidence type="ECO:0000313" key="1">
    <source>
        <dbReference type="EMBL" id="EKK03430.1"/>
    </source>
</evidence>
<organism evidence="1">
    <name type="scientific">Rhodopirellula baltica SH28</name>
    <dbReference type="NCBI Taxonomy" id="993517"/>
    <lineage>
        <taxon>Bacteria</taxon>
        <taxon>Pseudomonadati</taxon>
        <taxon>Planctomycetota</taxon>
        <taxon>Planctomycetia</taxon>
        <taxon>Pirellulales</taxon>
        <taxon>Pirellulaceae</taxon>
        <taxon>Rhodopirellula</taxon>
    </lineage>
</organism>
<dbReference type="PATRIC" id="fig|993517.3.peg.1351"/>
<reference evidence="1" key="2">
    <citation type="journal article" date="2013" name="Mar. Genomics">
        <title>Expression of sulfatases in Rhodopirellula baltica and the diversity of sulfatases in the genus Rhodopirellula.</title>
        <authorList>
            <person name="Wegner C.E."/>
            <person name="Richter-Heitmann T."/>
            <person name="Klindworth A."/>
            <person name="Klockow C."/>
            <person name="Richter M."/>
            <person name="Achstetter T."/>
            <person name="Glockner F.O."/>
            <person name="Harder J."/>
        </authorList>
    </citation>
    <scope>NUCLEOTIDE SEQUENCE [LARGE SCALE GENOMIC DNA]</scope>
    <source>
        <strain evidence="1">SH28</strain>
    </source>
</reference>
<proteinExistence type="predicted"/>
<protein>
    <submittedName>
        <fullName evidence="1">Uncharacterized protein</fullName>
    </submittedName>
</protein>
<dbReference type="Proteomes" id="UP000007993">
    <property type="component" value="Unassembled WGS sequence"/>
</dbReference>
<sequence length="436" mass="48595">MLISSCLGLRQTDEIDLHHLCETQEKMLCCNLNLPNHLWAKCVRCVNVGFNGRLRLSCGICVIVFFAVLTVGNHSYAAEEHRSIPERFERAKILLDRRVEIGLVSPAAVTAWARLATESEKFGRLFSLHEFASFLSETSSELDAEDYGCIQSLYLSLQDVPLKWAEVVEEHSKRGEVAQPASYKFKVTCSEYPSIMHLQAFHDGKNCSLAMTKYVNDEPDLYGTTATDGERLMRFRREGYRCNEPIGIPSVIWRADITAFQGYQEAIRTDDPLLQYYPDRFQSGYGICGMVEPIAEIADASGIWEETADFNGKTVFFCGTPFTYVAFDTKTGDLLAYFQGEYSFSNGSLCPVESSGRNSVVFKSHELFDKVGRLPTSTVISTGTSVTTVKLLSISQAPAADDGIVEESIPLNAYVLDRINEVKYVNSGEEKKPAGN</sequence>
<dbReference type="EMBL" id="AMCW01000028">
    <property type="protein sequence ID" value="EKK03430.1"/>
    <property type="molecule type" value="Genomic_DNA"/>
</dbReference>
<comment type="caution">
    <text evidence="1">The sequence shown here is derived from an EMBL/GenBank/DDBJ whole genome shotgun (WGS) entry which is preliminary data.</text>
</comment>
<name>K5CHD5_RHOBT</name>
<dbReference type="AlphaFoldDB" id="K5CHD5"/>
<accession>K5CHD5</accession>